<dbReference type="InterPro" id="IPR013762">
    <property type="entry name" value="Integrase-like_cat_sf"/>
</dbReference>
<evidence type="ECO:0000313" key="8">
    <source>
        <dbReference type="EMBL" id="CAG2158325.1"/>
    </source>
</evidence>
<evidence type="ECO:0000259" key="7">
    <source>
        <dbReference type="PROSITE" id="PS51900"/>
    </source>
</evidence>
<name>A0A916MYM4_9BURK</name>
<dbReference type="CDD" id="cd00397">
    <property type="entry name" value="DNA_BRE_C"/>
    <property type="match status" value="1"/>
</dbReference>
<dbReference type="GO" id="GO:0006310">
    <property type="term" value="P:DNA recombination"/>
    <property type="evidence" value="ECO:0007669"/>
    <property type="project" value="UniProtKB-KW"/>
</dbReference>
<feature type="domain" description="Tyr recombinase" evidence="6">
    <location>
        <begin position="414"/>
        <end position="628"/>
    </location>
</feature>
<dbReference type="InterPro" id="IPR011010">
    <property type="entry name" value="DNA_brk_join_enz"/>
</dbReference>
<proteinExistence type="inferred from homology"/>
<dbReference type="PANTHER" id="PTHR30349">
    <property type="entry name" value="PHAGE INTEGRASE-RELATED"/>
    <property type="match status" value="1"/>
</dbReference>
<accession>A0A916MYM4</accession>
<dbReference type="PROSITE" id="PS51900">
    <property type="entry name" value="CB"/>
    <property type="match status" value="1"/>
</dbReference>
<dbReference type="InterPro" id="IPR044068">
    <property type="entry name" value="CB"/>
</dbReference>
<dbReference type="PANTHER" id="PTHR30349:SF41">
    <property type="entry name" value="INTEGRASE_RECOMBINASE PROTEIN MJ0367-RELATED"/>
    <property type="match status" value="1"/>
</dbReference>
<dbReference type="InterPro" id="IPR050090">
    <property type="entry name" value="Tyrosine_recombinase_XerCD"/>
</dbReference>
<dbReference type="Pfam" id="PF00589">
    <property type="entry name" value="Phage_integrase"/>
    <property type="match status" value="1"/>
</dbReference>
<dbReference type="PROSITE" id="PS51898">
    <property type="entry name" value="TYR_RECOMBINASE"/>
    <property type="match status" value="1"/>
</dbReference>
<dbReference type="GO" id="GO:0015074">
    <property type="term" value="P:DNA integration"/>
    <property type="evidence" value="ECO:0007669"/>
    <property type="project" value="UniProtKB-KW"/>
</dbReference>
<keyword evidence="3 5" id="KW-0238">DNA-binding</keyword>
<evidence type="ECO:0000256" key="5">
    <source>
        <dbReference type="PROSITE-ProRule" id="PRU01248"/>
    </source>
</evidence>
<dbReference type="EMBL" id="CAJPUY010000045">
    <property type="protein sequence ID" value="CAG2158325.1"/>
    <property type="molecule type" value="Genomic_DNA"/>
</dbReference>
<feature type="domain" description="Core-binding (CB)" evidence="7">
    <location>
        <begin position="277"/>
        <end position="390"/>
    </location>
</feature>
<dbReference type="InterPro" id="IPR002104">
    <property type="entry name" value="Integrase_catalytic"/>
</dbReference>
<dbReference type="Proteomes" id="UP000672934">
    <property type="component" value="Unassembled WGS sequence"/>
</dbReference>
<dbReference type="Pfam" id="PF12482">
    <property type="entry name" value="DUF3701"/>
    <property type="match status" value="1"/>
</dbReference>
<comment type="similarity">
    <text evidence="1">Belongs to the 'phage' integrase family.</text>
</comment>
<evidence type="ECO:0000256" key="3">
    <source>
        <dbReference type="ARBA" id="ARBA00023125"/>
    </source>
</evidence>
<evidence type="ECO:0000256" key="1">
    <source>
        <dbReference type="ARBA" id="ARBA00008857"/>
    </source>
</evidence>
<dbReference type="Gene3D" id="1.10.443.10">
    <property type="entry name" value="Intergrase catalytic core"/>
    <property type="match status" value="1"/>
</dbReference>
<gene>
    <name evidence="8" type="primary">xerC_9</name>
    <name evidence="8" type="ORF">LMG31506_06330</name>
</gene>
<evidence type="ECO:0000259" key="6">
    <source>
        <dbReference type="PROSITE" id="PS51898"/>
    </source>
</evidence>
<dbReference type="AlphaFoldDB" id="A0A916MYM4"/>
<evidence type="ECO:0000256" key="4">
    <source>
        <dbReference type="ARBA" id="ARBA00023172"/>
    </source>
</evidence>
<keyword evidence="9" id="KW-1185">Reference proteome</keyword>
<dbReference type="Gene3D" id="1.10.150.130">
    <property type="match status" value="1"/>
</dbReference>
<dbReference type="InterPro" id="IPR010998">
    <property type="entry name" value="Integrase_recombinase_N"/>
</dbReference>
<protein>
    <submittedName>
        <fullName evidence="8">Tyrosine recombinase XerC</fullName>
    </submittedName>
</protein>
<evidence type="ECO:0000256" key="2">
    <source>
        <dbReference type="ARBA" id="ARBA00022908"/>
    </source>
</evidence>
<reference evidence="8" key="1">
    <citation type="submission" date="2021-03" db="EMBL/GenBank/DDBJ databases">
        <authorList>
            <person name="Peeters C."/>
        </authorList>
    </citation>
    <scope>NUCLEOTIDE SEQUENCE</scope>
    <source>
        <strain evidence="8">LMG 31506</strain>
    </source>
</reference>
<organism evidence="8 9">
    <name type="scientific">Cupriavidus yeoncheonensis</name>
    <dbReference type="NCBI Taxonomy" id="1462994"/>
    <lineage>
        <taxon>Bacteria</taxon>
        <taxon>Pseudomonadati</taxon>
        <taxon>Pseudomonadota</taxon>
        <taxon>Betaproteobacteria</taxon>
        <taxon>Burkholderiales</taxon>
        <taxon>Burkholderiaceae</taxon>
        <taxon>Cupriavidus</taxon>
    </lineage>
</organism>
<dbReference type="GO" id="GO:0003677">
    <property type="term" value="F:DNA binding"/>
    <property type="evidence" value="ECO:0007669"/>
    <property type="project" value="UniProtKB-UniRule"/>
</dbReference>
<evidence type="ECO:0000313" key="9">
    <source>
        <dbReference type="Proteomes" id="UP000672934"/>
    </source>
</evidence>
<dbReference type="RefSeq" id="WP_230427115.1">
    <property type="nucleotide sequence ID" value="NZ_CAJPUY010000045.1"/>
</dbReference>
<comment type="caution">
    <text evidence="8">The sequence shown here is derived from an EMBL/GenBank/DDBJ whole genome shotgun (WGS) entry which is preliminary data.</text>
</comment>
<sequence length="634" mass="68512">MPARVSPPRPILRPVLHCGHFAFLRAIVQGLSARAMWERYLPDAGDYADGHAVHRMTGFVRRELMAAAARAGHFGRAHLLRLNLAPAADGGALPSLETFAATHGLDGFGEAEQQALYDDHYRADLDVQRRRTCLLRRQLLAIYSLEAQLCTPVALGDGCEAWFVDTLAQRLADAGLGTLGALHARMTASPDWWKPLRGIGAGKAQAIRQFMQAHASTLGPLPDWEAGAAPDTGADAPDLPAVVSTLVPLDRLVVPAALTGASGRHRAPQETCLLHATNDLEAIRAWIAAKAPPTTPDHAGRLTYTQLCYRKEAERFALWCVVENQTALSSVGIEDCTRYRDFLLAPPAHWCGPRSIGRWQVGWRPLEGPLSARSCAYALSVLNNLFNFLVKQGYLVGNPWAAVQAPGVVGAGLDTGRALTAALWHVVGRVLDGLPVTLATLRLRVALGLLRQTGIRLAELVQATTGRLEWLALAQPPLAPDEGWWLTVTGKGGRIRRVPVTDDWVNALGDYLVARGLSPDPGLAGDIPLIGSAAEGAPATAGISRNVFHKQVKRFFERCARELDATDPRGAARLRAASTHWLRHTAISEALARGAPVEIVQANAGHVSLATTTRYVQVQDARRARAMRGVWESH</sequence>
<dbReference type="InterPro" id="IPR022169">
    <property type="entry name" value="DUF3701"/>
</dbReference>
<keyword evidence="4" id="KW-0233">DNA recombination</keyword>
<keyword evidence="2" id="KW-0229">DNA integration</keyword>
<dbReference type="SUPFAM" id="SSF56349">
    <property type="entry name" value="DNA breaking-rejoining enzymes"/>
    <property type="match status" value="1"/>
</dbReference>